<dbReference type="EMBL" id="QGNW01000147">
    <property type="protein sequence ID" value="RVW91354.1"/>
    <property type="molecule type" value="Genomic_DNA"/>
</dbReference>
<dbReference type="PANTHER" id="PTHR37610">
    <property type="entry name" value="CCHC-TYPE DOMAIN-CONTAINING PROTEIN"/>
    <property type="match status" value="1"/>
</dbReference>
<organism evidence="1 2">
    <name type="scientific">Vitis vinifera</name>
    <name type="common">Grape</name>
    <dbReference type="NCBI Taxonomy" id="29760"/>
    <lineage>
        <taxon>Eukaryota</taxon>
        <taxon>Viridiplantae</taxon>
        <taxon>Streptophyta</taxon>
        <taxon>Embryophyta</taxon>
        <taxon>Tracheophyta</taxon>
        <taxon>Spermatophyta</taxon>
        <taxon>Magnoliopsida</taxon>
        <taxon>eudicotyledons</taxon>
        <taxon>Gunneridae</taxon>
        <taxon>Pentapetalae</taxon>
        <taxon>rosids</taxon>
        <taxon>Vitales</taxon>
        <taxon>Vitaceae</taxon>
        <taxon>Viteae</taxon>
        <taxon>Vitis</taxon>
    </lineage>
</organism>
<dbReference type="AlphaFoldDB" id="A0A438I3S0"/>
<protein>
    <recommendedName>
        <fullName evidence="3">Retrotransposon Copia-like N-terminal domain-containing protein</fullName>
    </recommendedName>
</protein>
<gene>
    <name evidence="1" type="ORF">CK203_035408</name>
</gene>
<accession>A0A438I3S0</accession>
<reference evidence="1 2" key="1">
    <citation type="journal article" date="2018" name="PLoS Genet.">
        <title>Population sequencing reveals clonal diversity and ancestral inbreeding in the grapevine cultivar Chardonnay.</title>
        <authorList>
            <person name="Roach M.J."/>
            <person name="Johnson D.L."/>
            <person name="Bohlmann J."/>
            <person name="van Vuuren H.J."/>
            <person name="Jones S.J."/>
            <person name="Pretorius I.S."/>
            <person name="Schmidt S.A."/>
            <person name="Borneman A.R."/>
        </authorList>
    </citation>
    <scope>NUCLEOTIDE SEQUENCE [LARGE SCALE GENOMIC DNA]</scope>
    <source>
        <strain evidence="2">cv. Chardonnay</strain>
        <tissue evidence="1">Leaf</tissue>
    </source>
</reference>
<dbReference type="Proteomes" id="UP000288805">
    <property type="component" value="Unassembled WGS sequence"/>
</dbReference>
<evidence type="ECO:0000313" key="1">
    <source>
        <dbReference type="EMBL" id="RVW91354.1"/>
    </source>
</evidence>
<name>A0A438I3S0_VITVI</name>
<evidence type="ECO:0008006" key="3">
    <source>
        <dbReference type="Google" id="ProtNLM"/>
    </source>
</evidence>
<dbReference type="PANTHER" id="PTHR37610:SF47">
    <property type="entry name" value="RETROTRANSPOSON COPIA-LIKE N-TERMINAL DOMAIN-CONTAINING PROTEIN"/>
    <property type="match status" value="1"/>
</dbReference>
<evidence type="ECO:0000313" key="2">
    <source>
        <dbReference type="Proteomes" id="UP000288805"/>
    </source>
</evidence>
<sequence>MDHSYATWDVENSMIMAWLVNSMEEEISSNYMCYPTSKALWDNIIQMYSDLGNQSQIYELQLKLGDICQGEVFFEVHREESWRNVMLEKKLSEPVENSALLGTVATASRNPNNQRRLDDKPRVWCDHCNKSCHTRETCWKLHGKQLIESPLNGRLISKATLIVSLLKHMFLRHPH</sequence>
<comment type="caution">
    <text evidence="1">The sequence shown here is derived from an EMBL/GenBank/DDBJ whole genome shotgun (WGS) entry which is preliminary data.</text>
</comment>
<proteinExistence type="predicted"/>